<evidence type="ECO:0000313" key="7">
    <source>
        <dbReference type="RefSeq" id="XP_006824307.1"/>
    </source>
</evidence>
<reference evidence="7" key="1">
    <citation type="submission" date="2025-08" db="UniProtKB">
        <authorList>
            <consortium name="RefSeq"/>
        </authorList>
    </citation>
    <scope>IDENTIFICATION</scope>
    <source>
        <tissue evidence="7">Testes</tissue>
    </source>
</reference>
<proteinExistence type="predicted"/>
<gene>
    <name evidence="7" type="primary">LOC102804615</name>
</gene>
<name>A0ABM0MWB6_SACKO</name>
<keyword evidence="6" id="KW-1185">Reference proteome</keyword>
<sequence>MYNGKLFFSRYLSSLRGHVNSVYQIAWSADSRLLVSGSSDSTLKVWDITTKKISVDLPGHADEVYAVDWSPDGQRVASGGKDKLLKIWRK</sequence>
<keyword evidence="2 5" id="KW-0853">WD repeat</keyword>
<feature type="repeat" description="WD" evidence="5">
    <location>
        <begin position="15"/>
        <end position="56"/>
    </location>
</feature>
<dbReference type="InterPro" id="IPR015943">
    <property type="entry name" value="WD40/YVTN_repeat-like_dom_sf"/>
</dbReference>
<dbReference type="PANTHER" id="PTHR19848">
    <property type="entry name" value="WD40 REPEAT PROTEIN"/>
    <property type="match status" value="1"/>
</dbReference>
<evidence type="ECO:0000256" key="1">
    <source>
        <dbReference type="ARBA" id="ARBA00004123"/>
    </source>
</evidence>
<evidence type="ECO:0000256" key="5">
    <source>
        <dbReference type="PROSITE-ProRule" id="PRU00221"/>
    </source>
</evidence>
<comment type="subcellular location">
    <subcellularLocation>
        <location evidence="1">Nucleus</location>
    </subcellularLocation>
</comment>
<dbReference type="PANTHER" id="PTHR19848:SF0">
    <property type="entry name" value="NOTCHLESS PROTEIN HOMOLOG 1"/>
    <property type="match status" value="1"/>
</dbReference>
<dbReference type="PRINTS" id="PR00319">
    <property type="entry name" value="GPROTEINB"/>
</dbReference>
<dbReference type="InterPro" id="IPR001680">
    <property type="entry name" value="WD40_rpt"/>
</dbReference>
<evidence type="ECO:0000256" key="4">
    <source>
        <dbReference type="ARBA" id="ARBA00023242"/>
    </source>
</evidence>
<dbReference type="InterPro" id="IPR001632">
    <property type="entry name" value="WD40_G-protein_beta-like"/>
</dbReference>
<evidence type="ECO:0000256" key="2">
    <source>
        <dbReference type="ARBA" id="ARBA00022574"/>
    </source>
</evidence>
<dbReference type="GeneID" id="102804615"/>
<protein>
    <submittedName>
        <fullName evidence="7">Notchless protein homolog 1-like</fullName>
    </submittedName>
</protein>
<evidence type="ECO:0000256" key="3">
    <source>
        <dbReference type="ARBA" id="ARBA00022737"/>
    </source>
</evidence>
<evidence type="ECO:0000313" key="6">
    <source>
        <dbReference type="Proteomes" id="UP000694865"/>
    </source>
</evidence>
<dbReference type="PROSITE" id="PS00678">
    <property type="entry name" value="WD_REPEATS_1"/>
    <property type="match status" value="1"/>
</dbReference>
<dbReference type="Gene3D" id="2.130.10.10">
    <property type="entry name" value="YVTN repeat-like/Quinoprotein amine dehydrogenase"/>
    <property type="match status" value="1"/>
</dbReference>
<dbReference type="RefSeq" id="XP_006824307.1">
    <property type="nucleotide sequence ID" value="XM_006824244.1"/>
</dbReference>
<organism evidence="6 7">
    <name type="scientific">Saccoglossus kowalevskii</name>
    <name type="common">Acorn worm</name>
    <dbReference type="NCBI Taxonomy" id="10224"/>
    <lineage>
        <taxon>Eukaryota</taxon>
        <taxon>Metazoa</taxon>
        <taxon>Hemichordata</taxon>
        <taxon>Enteropneusta</taxon>
        <taxon>Harrimaniidae</taxon>
        <taxon>Saccoglossus</taxon>
    </lineage>
</organism>
<accession>A0ABM0MWB6</accession>
<dbReference type="InterPro" id="IPR019775">
    <property type="entry name" value="WD40_repeat_CS"/>
</dbReference>
<dbReference type="SMART" id="SM00320">
    <property type="entry name" value="WD40"/>
    <property type="match status" value="2"/>
</dbReference>
<dbReference type="Proteomes" id="UP000694865">
    <property type="component" value="Unplaced"/>
</dbReference>
<dbReference type="SUPFAM" id="SSF50978">
    <property type="entry name" value="WD40 repeat-like"/>
    <property type="match status" value="1"/>
</dbReference>
<feature type="repeat" description="WD" evidence="5">
    <location>
        <begin position="57"/>
        <end position="90"/>
    </location>
</feature>
<keyword evidence="4" id="KW-0539">Nucleus</keyword>
<dbReference type="Pfam" id="PF00400">
    <property type="entry name" value="WD40"/>
    <property type="match status" value="2"/>
</dbReference>
<dbReference type="PROSITE" id="PS50294">
    <property type="entry name" value="WD_REPEATS_REGION"/>
    <property type="match status" value="2"/>
</dbReference>
<keyword evidence="3" id="KW-0677">Repeat</keyword>
<dbReference type="InterPro" id="IPR036322">
    <property type="entry name" value="WD40_repeat_dom_sf"/>
</dbReference>
<dbReference type="PROSITE" id="PS50082">
    <property type="entry name" value="WD_REPEATS_2"/>
    <property type="match status" value="2"/>
</dbReference>